<keyword evidence="5" id="KW-0812">Transmembrane</keyword>
<dbReference type="AlphaFoldDB" id="A0A7S3ITN3"/>
<dbReference type="GO" id="GO:0016559">
    <property type="term" value="P:peroxisome fission"/>
    <property type="evidence" value="ECO:0007669"/>
    <property type="project" value="InterPro"/>
</dbReference>
<protein>
    <submittedName>
        <fullName evidence="6">Uncharacterized protein</fullName>
    </submittedName>
</protein>
<feature type="transmembrane region" description="Helical" evidence="5">
    <location>
        <begin position="27"/>
        <end position="49"/>
    </location>
</feature>
<dbReference type="EMBL" id="HBIH01028442">
    <property type="protein sequence ID" value="CAE0330746.1"/>
    <property type="molecule type" value="Transcribed_RNA"/>
</dbReference>
<gene>
    <name evidence="6" type="ORF">SINC0208_LOCUS11378</name>
</gene>
<keyword evidence="5" id="KW-1133">Transmembrane helix</keyword>
<evidence type="ECO:0000256" key="2">
    <source>
        <dbReference type="ARBA" id="ARBA00023136"/>
    </source>
</evidence>
<evidence type="ECO:0000256" key="3">
    <source>
        <dbReference type="ARBA" id="ARBA00023140"/>
    </source>
</evidence>
<comment type="subcellular location">
    <subcellularLocation>
        <location evidence="4">Peroxisome membrane</location>
    </subcellularLocation>
</comment>
<dbReference type="PANTHER" id="PTHR12652:SF50">
    <property type="entry name" value="PEROXIN 11"/>
    <property type="match status" value="1"/>
</dbReference>
<keyword evidence="1" id="KW-0962">Peroxisome biogenesis</keyword>
<proteinExistence type="predicted"/>
<evidence type="ECO:0000256" key="1">
    <source>
        <dbReference type="ARBA" id="ARBA00022593"/>
    </source>
</evidence>
<accession>A0A7S3ITN3</accession>
<evidence type="ECO:0000256" key="5">
    <source>
        <dbReference type="SAM" id="Phobius"/>
    </source>
</evidence>
<dbReference type="PANTHER" id="PTHR12652">
    <property type="entry name" value="PEROXISOMAL BIOGENESIS FACTOR 11"/>
    <property type="match status" value="1"/>
</dbReference>
<dbReference type="Pfam" id="PF05648">
    <property type="entry name" value="PEX11"/>
    <property type="match status" value="1"/>
</dbReference>
<name>A0A7S3ITN3_9SPIT</name>
<dbReference type="GO" id="GO:0005778">
    <property type="term" value="C:peroxisomal membrane"/>
    <property type="evidence" value="ECO:0007669"/>
    <property type="project" value="UniProtKB-SubCell"/>
</dbReference>
<keyword evidence="2 5" id="KW-0472">Membrane</keyword>
<keyword evidence="3" id="KW-0576">Peroxisome</keyword>
<reference evidence="6" key="1">
    <citation type="submission" date="2021-01" db="EMBL/GenBank/DDBJ databases">
        <authorList>
            <person name="Corre E."/>
            <person name="Pelletier E."/>
            <person name="Niang G."/>
            <person name="Scheremetjew M."/>
            <person name="Finn R."/>
            <person name="Kale V."/>
            <person name="Holt S."/>
            <person name="Cochrane G."/>
            <person name="Meng A."/>
            <person name="Brown T."/>
            <person name="Cohen L."/>
        </authorList>
    </citation>
    <scope>NUCLEOTIDE SEQUENCE</scope>
    <source>
        <strain evidence="6">S3</strain>
    </source>
</reference>
<organism evidence="6">
    <name type="scientific">Strombidium inclinatum</name>
    <dbReference type="NCBI Taxonomy" id="197538"/>
    <lineage>
        <taxon>Eukaryota</taxon>
        <taxon>Sar</taxon>
        <taxon>Alveolata</taxon>
        <taxon>Ciliophora</taxon>
        <taxon>Intramacronucleata</taxon>
        <taxon>Spirotrichea</taxon>
        <taxon>Oligotrichia</taxon>
        <taxon>Strombidiidae</taxon>
        <taxon>Strombidium</taxon>
    </lineage>
</organism>
<evidence type="ECO:0000313" key="6">
    <source>
        <dbReference type="EMBL" id="CAE0330746.1"/>
    </source>
</evidence>
<dbReference type="InterPro" id="IPR008733">
    <property type="entry name" value="PEX11"/>
</dbReference>
<evidence type="ECO:0000256" key="4">
    <source>
        <dbReference type="ARBA" id="ARBA00046271"/>
    </source>
</evidence>
<sequence length="152" mass="17327">MLDTLIILLKLKVVLKGDKKWLEWATYWFGFLWTVANFFSWFGSIYELVKIQSEELKLLLKKKVLHSQGNTEKGQKNASQLEELNKQQAELVKRRFDQSLIFSKSVGDCLVSAQMIGMPRAVISADFNDGMMGFGGFVSGCISCYQLYPAKK</sequence>